<sequence>MARLKSLGLYVLAIVFVGAGLLHFLMPEPYLRIMPPYLPAHLLLVYASGAAEIGLGFLLLPKRTRRWGAWGLVALLIAVFPANLYMAQHNEALFQLPAWAVWGRLPLQGVLIWWAWQYTRL</sequence>
<accession>A0A5B8A6W8</accession>
<dbReference type="Pfam" id="PF07291">
    <property type="entry name" value="MauE"/>
    <property type="match status" value="1"/>
</dbReference>
<dbReference type="Proteomes" id="UP000305398">
    <property type="component" value="Chromosome"/>
</dbReference>
<dbReference type="GO" id="GO:0030416">
    <property type="term" value="P:methylamine metabolic process"/>
    <property type="evidence" value="ECO:0007669"/>
    <property type="project" value="InterPro"/>
</dbReference>
<evidence type="ECO:0000313" key="7">
    <source>
        <dbReference type="EMBL" id="QDA62495.1"/>
    </source>
</evidence>
<dbReference type="AlphaFoldDB" id="A0A5B8A6W8"/>
<keyword evidence="4 5" id="KW-0472">Membrane</keyword>
<dbReference type="PANTHER" id="PTHR36974:SF1">
    <property type="entry name" value="DOXX FAMILY MEMBRANE PROTEIN"/>
    <property type="match status" value="1"/>
</dbReference>
<evidence type="ECO:0000256" key="1">
    <source>
        <dbReference type="ARBA" id="ARBA00004141"/>
    </source>
</evidence>
<evidence type="ECO:0000256" key="2">
    <source>
        <dbReference type="ARBA" id="ARBA00022692"/>
    </source>
</evidence>
<reference evidence="7 8" key="1">
    <citation type="submission" date="2019-06" db="EMBL/GenBank/DDBJ databases">
        <authorList>
            <person name="Srinivasan S."/>
        </authorList>
    </citation>
    <scope>NUCLEOTIDE SEQUENCE [LARGE SCALE GENOMIC DNA]</scope>
    <source>
        <strain evidence="7 8">17J68-5</strain>
    </source>
</reference>
<evidence type="ECO:0000256" key="5">
    <source>
        <dbReference type="SAM" id="Phobius"/>
    </source>
</evidence>
<keyword evidence="2 5" id="KW-0812">Transmembrane</keyword>
<feature type="transmembrane region" description="Helical" evidence="5">
    <location>
        <begin position="99"/>
        <end position="116"/>
    </location>
</feature>
<dbReference type="InterPro" id="IPR009908">
    <property type="entry name" value="Methylamine_util_MauE"/>
</dbReference>
<dbReference type="OrthoDB" id="327939at2"/>
<dbReference type="EMBL" id="CP040896">
    <property type="protein sequence ID" value="QDA62495.1"/>
    <property type="molecule type" value="Genomic_DNA"/>
</dbReference>
<dbReference type="PANTHER" id="PTHR36974">
    <property type="entry name" value="MEMBRANE PROTEIN-RELATED"/>
    <property type="match status" value="1"/>
</dbReference>
<keyword evidence="3 5" id="KW-1133">Transmembrane helix</keyword>
<feature type="transmembrane region" description="Helical" evidence="5">
    <location>
        <begin position="38"/>
        <end position="60"/>
    </location>
</feature>
<proteinExistence type="predicted"/>
<comment type="subcellular location">
    <subcellularLocation>
        <location evidence="1">Membrane</location>
        <topology evidence="1">Multi-pass membrane protein</topology>
    </subcellularLocation>
</comment>
<protein>
    <submittedName>
        <fullName evidence="7">DoxX family membrane protein</fullName>
    </submittedName>
</protein>
<name>A0A5B8A6W8_9BACT</name>
<dbReference type="GO" id="GO:0016020">
    <property type="term" value="C:membrane"/>
    <property type="evidence" value="ECO:0007669"/>
    <property type="project" value="UniProtKB-SubCell"/>
</dbReference>
<evidence type="ECO:0000256" key="4">
    <source>
        <dbReference type="ARBA" id="ARBA00023136"/>
    </source>
</evidence>
<feature type="transmembrane region" description="Helical" evidence="5">
    <location>
        <begin position="67"/>
        <end position="87"/>
    </location>
</feature>
<dbReference type="KEGG" id="hyj:FHG12_08020"/>
<feature type="domain" description="Methylamine utilisation protein MauE" evidence="6">
    <location>
        <begin position="5"/>
        <end position="80"/>
    </location>
</feature>
<evidence type="ECO:0000313" key="8">
    <source>
        <dbReference type="Proteomes" id="UP000305398"/>
    </source>
</evidence>
<evidence type="ECO:0000256" key="3">
    <source>
        <dbReference type="ARBA" id="ARBA00022989"/>
    </source>
</evidence>
<organism evidence="7 8">
    <name type="scientific">Hymenobacter jejuensis</name>
    <dbReference type="NCBI Taxonomy" id="2502781"/>
    <lineage>
        <taxon>Bacteria</taxon>
        <taxon>Pseudomonadati</taxon>
        <taxon>Bacteroidota</taxon>
        <taxon>Cytophagia</taxon>
        <taxon>Cytophagales</taxon>
        <taxon>Hymenobacteraceae</taxon>
        <taxon>Hymenobacter</taxon>
    </lineage>
</organism>
<gene>
    <name evidence="7" type="ORF">FHG12_08020</name>
</gene>
<keyword evidence="8" id="KW-1185">Reference proteome</keyword>
<feature type="transmembrane region" description="Helical" evidence="5">
    <location>
        <begin position="7"/>
        <end position="26"/>
    </location>
</feature>
<evidence type="ECO:0000259" key="6">
    <source>
        <dbReference type="Pfam" id="PF07291"/>
    </source>
</evidence>